<evidence type="ECO:0000313" key="3">
    <source>
        <dbReference type="Proteomes" id="UP001281761"/>
    </source>
</evidence>
<dbReference type="Proteomes" id="UP001281761">
    <property type="component" value="Unassembled WGS sequence"/>
</dbReference>
<feature type="compositionally biased region" description="Basic and acidic residues" evidence="1">
    <location>
        <begin position="8"/>
        <end position="27"/>
    </location>
</feature>
<dbReference type="InterPro" id="IPR023299">
    <property type="entry name" value="ATPase_P-typ_cyto_dom_N"/>
</dbReference>
<gene>
    <name evidence="2" type="ORF">BLNAU_10040</name>
</gene>
<dbReference type="EMBL" id="JARBJD010000072">
    <property type="protein sequence ID" value="KAK2954901.1"/>
    <property type="molecule type" value="Genomic_DNA"/>
</dbReference>
<proteinExistence type="predicted"/>
<comment type="caution">
    <text evidence="2">The sequence shown here is derived from an EMBL/GenBank/DDBJ whole genome shotgun (WGS) entry which is preliminary data.</text>
</comment>
<protein>
    <submittedName>
        <fullName evidence="2">Uncharacterized protein</fullName>
    </submittedName>
</protein>
<name>A0ABQ9XTT6_9EUKA</name>
<reference evidence="2 3" key="1">
    <citation type="journal article" date="2022" name="bioRxiv">
        <title>Genomics of Preaxostyla Flagellates Illuminates Evolutionary Transitions and the Path Towards Mitochondrial Loss.</title>
        <authorList>
            <person name="Novak L.V.F."/>
            <person name="Treitli S.C."/>
            <person name="Pyrih J."/>
            <person name="Halakuc P."/>
            <person name="Pipaliya S.V."/>
            <person name="Vacek V."/>
            <person name="Brzon O."/>
            <person name="Soukal P."/>
            <person name="Eme L."/>
            <person name="Dacks J.B."/>
            <person name="Karnkowska A."/>
            <person name="Elias M."/>
            <person name="Hampl V."/>
        </authorList>
    </citation>
    <scope>NUCLEOTIDE SEQUENCE [LARGE SCALE GENOMIC DNA]</scope>
    <source>
        <strain evidence="2">NAU3</strain>
        <tissue evidence="2">Gut</tissue>
    </source>
</reference>
<feature type="region of interest" description="Disordered" evidence="1">
    <location>
        <begin position="1"/>
        <end position="27"/>
    </location>
</feature>
<sequence length="81" mass="8913">MNKTVLARAREGADCKTEKRRHDEIDGEKTVAAEEPKLKKGEPLNFEDITKDFIMLGVVGIFDPPRKGVEASHPPITAVLG</sequence>
<organism evidence="2 3">
    <name type="scientific">Blattamonas nauphoetae</name>
    <dbReference type="NCBI Taxonomy" id="2049346"/>
    <lineage>
        <taxon>Eukaryota</taxon>
        <taxon>Metamonada</taxon>
        <taxon>Preaxostyla</taxon>
        <taxon>Oxymonadida</taxon>
        <taxon>Blattamonas</taxon>
    </lineage>
</organism>
<evidence type="ECO:0000313" key="2">
    <source>
        <dbReference type="EMBL" id="KAK2954901.1"/>
    </source>
</evidence>
<evidence type="ECO:0000256" key="1">
    <source>
        <dbReference type="SAM" id="MobiDB-lite"/>
    </source>
</evidence>
<dbReference type="SUPFAM" id="SSF81660">
    <property type="entry name" value="Metal cation-transporting ATPase, ATP-binding domain N"/>
    <property type="match status" value="1"/>
</dbReference>
<keyword evidence="3" id="KW-1185">Reference proteome</keyword>
<accession>A0ABQ9XTT6</accession>